<feature type="region of interest" description="Disordered" evidence="1">
    <location>
        <begin position="41"/>
        <end position="60"/>
    </location>
</feature>
<keyword evidence="3" id="KW-1185">Reference proteome</keyword>
<dbReference type="KEGG" id="cdk:105103139"/>
<protein>
    <recommendedName>
        <fullName evidence="4">TRPC5 opposite strand protein</fullName>
    </recommendedName>
</protein>
<organism evidence="2 3">
    <name type="scientific">Camelus dromedarius</name>
    <name type="common">Dromedary</name>
    <name type="synonym">Arabian camel</name>
    <dbReference type="NCBI Taxonomy" id="9838"/>
    <lineage>
        <taxon>Eukaryota</taxon>
        <taxon>Metazoa</taxon>
        <taxon>Chordata</taxon>
        <taxon>Craniata</taxon>
        <taxon>Vertebrata</taxon>
        <taxon>Euteleostomi</taxon>
        <taxon>Mammalia</taxon>
        <taxon>Eutheria</taxon>
        <taxon>Laurasiatheria</taxon>
        <taxon>Artiodactyla</taxon>
        <taxon>Tylopoda</taxon>
        <taxon>Camelidae</taxon>
        <taxon>Camelus</taxon>
    </lineage>
</organism>
<accession>A0A5N4C1W6</accession>
<sequence length="119" mass="13096">MESVSIPDIVGGLVNCVAQLVRIAEEILQFISQEQMPCVEQNDRAEPIETDASPSEEASLPDLAAFSDLESILTPREDEDLIFDVDQAMLNIDEDQAMLDVDELYEGVLSGINNDLRNG</sequence>
<evidence type="ECO:0000256" key="1">
    <source>
        <dbReference type="SAM" id="MobiDB-lite"/>
    </source>
</evidence>
<evidence type="ECO:0000313" key="2">
    <source>
        <dbReference type="EMBL" id="KAB1252872.1"/>
    </source>
</evidence>
<gene>
    <name evidence="2" type="ORF">Cadr_000002861</name>
</gene>
<dbReference type="OrthoDB" id="9836436at2759"/>
<dbReference type="EMBL" id="JWIN03000037">
    <property type="protein sequence ID" value="KAB1252872.1"/>
    <property type="molecule type" value="Genomic_DNA"/>
</dbReference>
<evidence type="ECO:0000313" key="3">
    <source>
        <dbReference type="Proteomes" id="UP000299084"/>
    </source>
</evidence>
<reference evidence="2 3" key="1">
    <citation type="journal article" date="2019" name="Mol. Ecol. Resour.">
        <title>Improving Illumina assemblies with Hi-C and long reads: an example with the North African dromedary.</title>
        <authorList>
            <person name="Elbers J.P."/>
            <person name="Rogers M.F."/>
            <person name="Perelman P.L."/>
            <person name="Proskuryakova A.A."/>
            <person name="Serdyukova N.A."/>
            <person name="Johnson W.E."/>
            <person name="Horin P."/>
            <person name="Corander J."/>
            <person name="Murphy D."/>
            <person name="Burger P.A."/>
        </authorList>
    </citation>
    <scope>NUCLEOTIDE SEQUENCE [LARGE SCALE GENOMIC DNA]</scope>
    <source>
        <strain evidence="2">Drom800</strain>
        <tissue evidence="2">Blood</tissue>
    </source>
</reference>
<evidence type="ECO:0008006" key="4">
    <source>
        <dbReference type="Google" id="ProtNLM"/>
    </source>
</evidence>
<comment type="caution">
    <text evidence="2">The sequence shown here is derived from an EMBL/GenBank/DDBJ whole genome shotgun (WGS) entry which is preliminary data.</text>
</comment>
<dbReference type="Proteomes" id="UP000299084">
    <property type="component" value="Unassembled WGS sequence"/>
</dbReference>
<dbReference type="AlphaFoldDB" id="A0A5N4C1W6"/>
<name>A0A5N4C1W6_CAMDR</name>
<proteinExistence type="predicted"/>